<evidence type="ECO:0000313" key="3">
    <source>
        <dbReference type="Proteomes" id="UP000077701"/>
    </source>
</evidence>
<accession>A0A171DAG2</accession>
<reference evidence="3" key="2">
    <citation type="submission" date="2016-04" db="EMBL/GenBank/DDBJ databases">
        <title>Planomonospora sphaerica JCM9374 whole genome shotgun sequence.</title>
        <authorList>
            <person name="Suzuki T."/>
            <person name="Dohra H."/>
            <person name="Kodani S."/>
        </authorList>
    </citation>
    <scope>NUCLEOTIDE SEQUENCE [LARGE SCALE GENOMIC DNA]</scope>
    <source>
        <strain evidence="3">JCM 9374</strain>
    </source>
</reference>
<comment type="caution">
    <text evidence="2">The sequence shown here is derived from an EMBL/GenBank/DDBJ whole genome shotgun (WGS) entry which is preliminary data.</text>
</comment>
<dbReference type="Proteomes" id="UP000077701">
    <property type="component" value="Unassembled WGS sequence"/>
</dbReference>
<dbReference type="InterPro" id="IPR002645">
    <property type="entry name" value="STAS_dom"/>
</dbReference>
<dbReference type="InterPro" id="IPR036513">
    <property type="entry name" value="STAS_dom_sf"/>
</dbReference>
<sequence>MNTPLNLVTSERSDGRPVLAVTGEIDMSNAGTLDAALARSADDSTLVVDLSAVDYLDSAGLTVLFAHAPRIRLIANPLLVPVLTISGLTDVTVVEEIPGDGRTGGEAVS</sequence>
<dbReference type="Pfam" id="PF01740">
    <property type="entry name" value="STAS"/>
    <property type="match status" value="1"/>
</dbReference>
<protein>
    <submittedName>
        <fullName evidence="2">Anti-sigma-factor antagonist</fullName>
    </submittedName>
</protein>
<dbReference type="PROSITE" id="PS50801">
    <property type="entry name" value="STAS"/>
    <property type="match status" value="1"/>
</dbReference>
<reference evidence="2 3" key="1">
    <citation type="journal article" date="2016" name="Genome Announc.">
        <title>Draft Genome Sequence of Planomonospora sphaerica JCM9374, a Rare Actinomycete.</title>
        <authorList>
            <person name="Dohra H."/>
            <person name="Suzuki T."/>
            <person name="Inoue Y."/>
            <person name="Kodani S."/>
        </authorList>
    </citation>
    <scope>NUCLEOTIDE SEQUENCE [LARGE SCALE GENOMIC DNA]</scope>
    <source>
        <strain evidence="2 3">JCM 9374</strain>
    </source>
</reference>
<evidence type="ECO:0000259" key="1">
    <source>
        <dbReference type="PROSITE" id="PS50801"/>
    </source>
</evidence>
<dbReference type="AlphaFoldDB" id="A0A171DAG2"/>
<gene>
    <name evidence="2" type="ORF">PS9374_03532</name>
</gene>
<dbReference type="OrthoDB" id="4628340at2"/>
<proteinExistence type="predicted"/>
<dbReference type="SUPFAM" id="SSF52091">
    <property type="entry name" value="SpoIIaa-like"/>
    <property type="match status" value="1"/>
</dbReference>
<dbReference type="EMBL" id="BDCX01000008">
    <property type="protein sequence ID" value="GAT67872.1"/>
    <property type="molecule type" value="Genomic_DNA"/>
</dbReference>
<evidence type="ECO:0000313" key="2">
    <source>
        <dbReference type="EMBL" id="GAT67872.1"/>
    </source>
</evidence>
<keyword evidence="3" id="KW-1185">Reference proteome</keyword>
<dbReference type="CDD" id="cd07043">
    <property type="entry name" value="STAS_anti-anti-sigma_factors"/>
    <property type="match status" value="1"/>
</dbReference>
<dbReference type="RefSeq" id="WP_068897919.1">
    <property type="nucleotide sequence ID" value="NZ_BDCX01000008.1"/>
</dbReference>
<dbReference type="STRING" id="161355.PS9374_03532"/>
<feature type="domain" description="STAS" evidence="1">
    <location>
        <begin position="6"/>
        <end position="64"/>
    </location>
</feature>
<dbReference type="Gene3D" id="3.30.750.24">
    <property type="entry name" value="STAS domain"/>
    <property type="match status" value="1"/>
</dbReference>
<name>A0A171DAG2_9ACTN</name>
<organism evidence="2 3">
    <name type="scientific">Planomonospora sphaerica</name>
    <dbReference type="NCBI Taxonomy" id="161355"/>
    <lineage>
        <taxon>Bacteria</taxon>
        <taxon>Bacillati</taxon>
        <taxon>Actinomycetota</taxon>
        <taxon>Actinomycetes</taxon>
        <taxon>Streptosporangiales</taxon>
        <taxon>Streptosporangiaceae</taxon>
        <taxon>Planomonospora</taxon>
    </lineage>
</organism>